<dbReference type="VEuPathDB" id="FungiDB:ASPWEDRAFT_63515"/>
<proteinExistence type="predicted"/>
<dbReference type="EMBL" id="KV878209">
    <property type="protein sequence ID" value="OJJ40020.1"/>
    <property type="molecule type" value="Genomic_DNA"/>
</dbReference>
<dbReference type="OrthoDB" id="4757095at2759"/>
<dbReference type="PANTHER" id="PTHR38790:SF9">
    <property type="entry name" value="F-BOX DOMAIN-CONTAINING PROTEIN"/>
    <property type="match status" value="1"/>
</dbReference>
<dbReference type="RefSeq" id="XP_040693696.1">
    <property type="nucleotide sequence ID" value="XM_040838702.1"/>
</dbReference>
<dbReference type="Pfam" id="PF24864">
    <property type="entry name" value="DUF7730"/>
    <property type="match status" value="1"/>
</dbReference>
<dbReference type="Proteomes" id="UP000184383">
    <property type="component" value="Unassembled WGS sequence"/>
</dbReference>
<dbReference type="STRING" id="1073089.A0A1L9RYI1"/>
<evidence type="ECO:0000313" key="3">
    <source>
        <dbReference type="Proteomes" id="UP000184383"/>
    </source>
</evidence>
<accession>A0A1L9RYI1</accession>
<evidence type="ECO:0000313" key="2">
    <source>
        <dbReference type="EMBL" id="OJJ40020.1"/>
    </source>
</evidence>
<protein>
    <recommendedName>
        <fullName evidence="1">DUF7730 domain-containing protein</fullName>
    </recommendedName>
</protein>
<dbReference type="GeneID" id="63754550"/>
<organism evidence="2 3">
    <name type="scientific">Aspergillus wentii DTO 134E9</name>
    <dbReference type="NCBI Taxonomy" id="1073089"/>
    <lineage>
        <taxon>Eukaryota</taxon>
        <taxon>Fungi</taxon>
        <taxon>Dikarya</taxon>
        <taxon>Ascomycota</taxon>
        <taxon>Pezizomycotina</taxon>
        <taxon>Eurotiomycetes</taxon>
        <taxon>Eurotiomycetidae</taxon>
        <taxon>Eurotiales</taxon>
        <taxon>Aspergillaceae</taxon>
        <taxon>Aspergillus</taxon>
        <taxon>Aspergillus subgen. Cremei</taxon>
    </lineage>
</organism>
<feature type="domain" description="DUF7730" evidence="1">
    <location>
        <begin position="57"/>
        <end position="277"/>
    </location>
</feature>
<dbReference type="InterPro" id="IPR056632">
    <property type="entry name" value="DUF7730"/>
</dbReference>
<name>A0A1L9RYI1_ASPWE</name>
<gene>
    <name evidence="2" type="ORF">ASPWEDRAFT_63515</name>
</gene>
<evidence type="ECO:0000259" key="1">
    <source>
        <dbReference type="Pfam" id="PF24864"/>
    </source>
</evidence>
<sequence>MGRLSPQARFIINEEQWAKVAPKPLPKKRPRALSVPREDDRQFSVWNVLKQPRKTLDQSQSRLLSLPYEIRVMIWREAIGGLLLHLMRAPHKVASFRCSDEEEGKEYIQSGHFHCMSYYQLRASYFSYWWEERNTDAKVNHANLLPLLQTCQFIYSETIDMIYQDNIFHLTNTDTLMNLSRTILPHRFNQIRILHLHCAFPFPISQIYHEKSHIDRWIETCLLLSDMKSLQQLYLYLGTGLIPKDQDEPDLERNVGLVLAPMSQITQTAVFDVRVPRTHEYFCQFGTKNMPFRLLLQAEDRSDREPWL</sequence>
<keyword evidence="3" id="KW-1185">Reference proteome</keyword>
<dbReference type="AlphaFoldDB" id="A0A1L9RYI1"/>
<reference evidence="3" key="1">
    <citation type="journal article" date="2017" name="Genome Biol.">
        <title>Comparative genomics reveals high biological diversity and specific adaptations in the industrially and medically important fungal genus Aspergillus.</title>
        <authorList>
            <person name="de Vries R.P."/>
            <person name="Riley R."/>
            <person name="Wiebenga A."/>
            <person name="Aguilar-Osorio G."/>
            <person name="Amillis S."/>
            <person name="Uchima C.A."/>
            <person name="Anderluh G."/>
            <person name="Asadollahi M."/>
            <person name="Askin M."/>
            <person name="Barry K."/>
            <person name="Battaglia E."/>
            <person name="Bayram O."/>
            <person name="Benocci T."/>
            <person name="Braus-Stromeyer S.A."/>
            <person name="Caldana C."/>
            <person name="Canovas D."/>
            <person name="Cerqueira G.C."/>
            <person name="Chen F."/>
            <person name="Chen W."/>
            <person name="Choi C."/>
            <person name="Clum A."/>
            <person name="Dos Santos R.A."/>
            <person name="Damasio A.R."/>
            <person name="Diallinas G."/>
            <person name="Emri T."/>
            <person name="Fekete E."/>
            <person name="Flipphi M."/>
            <person name="Freyberg S."/>
            <person name="Gallo A."/>
            <person name="Gournas C."/>
            <person name="Habgood R."/>
            <person name="Hainaut M."/>
            <person name="Harispe M.L."/>
            <person name="Henrissat B."/>
            <person name="Hilden K.S."/>
            <person name="Hope R."/>
            <person name="Hossain A."/>
            <person name="Karabika E."/>
            <person name="Karaffa L."/>
            <person name="Karanyi Z."/>
            <person name="Krasevec N."/>
            <person name="Kuo A."/>
            <person name="Kusch H."/>
            <person name="LaButti K."/>
            <person name="Lagendijk E.L."/>
            <person name="Lapidus A."/>
            <person name="Levasseur A."/>
            <person name="Lindquist E."/>
            <person name="Lipzen A."/>
            <person name="Logrieco A.F."/>
            <person name="MacCabe A."/>
            <person name="Maekelae M.R."/>
            <person name="Malavazi I."/>
            <person name="Melin P."/>
            <person name="Meyer V."/>
            <person name="Mielnichuk N."/>
            <person name="Miskei M."/>
            <person name="Molnar A.P."/>
            <person name="Mule G."/>
            <person name="Ngan C.Y."/>
            <person name="Orejas M."/>
            <person name="Orosz E."/>
            <person name="Ouedraogo J.P."/>
            <person name="Overkamp K.M."/>
            <person name="Park H.-S."/>
            <person name="Perrone G."/>
            <person name="Piumi F."/>
            <person name="Punt P.J."/>
            <person name="Ram A.F."/>
            <person name="Ramon A."/>
            <person name="Rauscher S."/>
            <person name="Record E."/>
            <person name="Riano-Pachon D.M."/>
            <person name="Robert V."/>
            <person name="Roehrig J."/>
            <person name="Ruller R."/>
            <person name="Salamov A."/>
            <person name="Salih N.S."/>
            <person name="Samson R.A."/>
            <person name="Sandor E."/>
            <person name="Sanguinetti M."/>
            <person name="Schuetze T."/>
            <person name="Sepcic K."/>
            <person name="Shelest E."/>
            <person name="Sherlock G."/>
            <person name="Sophianopoulou V."/>
            <person name="Squina F.M."/>
            <person name="Sun H."/>
            <person name="Susca A."/>
            <person name="Todd R.B."/>
            <person name="Tsang A."/>
            <person name="Unkles S.E."/>
            <person name="van de Wiele N."/>
            <person name="van Rossen-Uffink D."/>
            <person name="Oliveira J.V."/>
            <person name="Vesth T.C."/>
            <person name="Visser J."/>
            <person name="Yu J.-H."/>
            <person name="Zhou M."/>
            <person name="Andersen M.R."/>
            <person name="Archer D.B."/>
            <person name="Baker S.E."/>
            <person name="Benoit I."/>
            <person name="Brakhage A.A."/>
            <person name="Braus G.H."/>
            <person name="Fischer R."/>
            <person name="Frisvad J.C."/>
            <person name="Goldman G.H."/>
            <person name="Houbraken J."/>
            <person name="Oakley B."/>
            <person name="Pocsi I."/>
            <person name="Scazzocchio C."/>
            <person name="Seiboth B."/>
            <person name="vanKuyk P.A."/>
            <person name="Wortman J."/>
            <person name="Dyer P.S."/>
            <person name="Grigoriev I.V."/>
        </authorList>
    </citation>
    <scope>NUCLEOTIDE SEQUENCE [LARGE SCALE GENOMIC DNA]</scope>
    <source>
        <strain evidence="3">DTO 134E9</strain>
    </source>
</reference>
<dbReference type="PANTHER" id="PTHR38790">
    <property type="entry name" value="2EXR DOMAIN-CONTAINING PROTEIN-RELATED"/>
    <property type="match status" value="1"/>
</dbReference>